<evidence type="ECO:0000256" key="1">
    <source>
        <dbReference type="SAM" id="Phobius"/>
    </source>
</evidence>
<evidence type="ECO:0000313" key="3">
    <source>
        <dbReference type="Proteomes" id="UP000199126"/>
    </source>
</evidence>
<evidence type="ECO:0000313" key="2">
    <source>
        <dbReference type="EMBL" id="SEP32467.1"/>
    </source>
</evidence>
<keyword evidence="1" id="KW-0472">Membrane</keyword>
<feature type="transmembrane region" description="Helical" evidence="1">
    <location>
        <begin position="12"/>
        <end position="38"/>
    </location>
</feature>
<dbReference type="Proteomes" id="UP000199126">
    <property type="component" value="Unassembled WGS sequence"/>
</dbReference>
<accession>A0A1H8WYG3</accession>
<organism evidence="2 3">
    <name type="scientific">Halogranum amylolyticum</name>
    <dbReference type="NCBI Taxonomy" id="660520"/>
    <lineage>
        <taxon>Archaea</taxon>
        <taxon>Methanobacteriati</taxon>
        <taxon>Methanobacteriota</taxon>
        <taxon>Stenosarchaea group</taxon>
        <taxon>Halobacteria</taxon>
        <taxon>Halobacteriales</taxon>
        <taxon>Haloferacaceae</taxon>
    </lineage>
</organism>
<sequence length="90" mass="9895">MSEIRNIGKISVRAGLFVVGAYLLSSALFYLFATLFIFRDSAIPALFQFSESIGLGANSYLLFSYLLGILVSYAFVFRGGIGLLRSRLGR</sequence>
<keyword evidence="1" id="KW-0812">Transmembrane</keyword>
<name>A0A1H8WYG3_9EURY</name>
<gene>
    <name evidence="2" type="ORF">SAMN04487948_1534</name>
</gene>
<keyword evidence="1" id="KW-1133">Transmembrane helix</keyword>
<dbReference type="AlphaFoldDB" id="A0A1H8WYG3"/>
<feature type="transmembrane region" description="Helical" evidence="1">
    <location>
        <begin position="58"/>
        <end position="77"/>
    </location>
</feature>
<keyword evidence="3" id="KW-1185">Reference proteome</keyword>
<proteinExistence type="predicted"/>
<protein>
    <submittedName>
        <fullName evidence="2">Uncharacterized protein</fullName>
    </submittedName>
</protein>
<reference evidence="3" key="1">
    <citation type="submission" date="2016-10" db="EMBL/GenBank/DDBJ databases">
        <authorList>
            <person name="Varghese N."/>
            <person name="Submissions S."/>
        </authorList>
    </citation>
    <scope>NUCLEOTIDE SEQUENCE [LARGE SCALE GENOMIC DNA]</scope>
    <source>
        <strain evidence="3">CGMCC 1.10121</strain>
    </source>
</reference>
<dbReference type="EMBL" id="FODV01000053">
    <property type="protein sequence ID" value="SEP32467.1"/>
    <property type="molecule type" value="Genomic_DNA"/>
</dbReference>